<feature type="transmembrane region" description="Helical" evidence="1">
    <location>
        <begin position="452"/>
        <end position="472"/>
    </location>
</feature>
<dbReference type="PaxDb" id="44689-DDB0218266"/>
<organism evidence="2 3">
    <name type="scientific">Dictyostelium discoideum</name>
    <name type="common">Social amoeba</name>
    <dbReference type="NCBI Taxonomy" id="44689"/>
    <lineage>
        <taxon>Eukaryota</taxon>
        <taxon>Amoebozoa</taxon>
        <taxon>Evosea</taxon>
        <taxon>Eumycetozoa</taxon>
        <taxon>Dictyostelia</taxon>
        <taxon>Dictyosteliales</taxon>
        <taxon>Dictyosteliaceae</taxon>
        <taxon>Dictyostelium</taxon>
    </lineage>
</organism>
<dbReference type="PANTHER" id="PTHR11161:SF0">
    <property type="entry name" value="O-ACYLTRANSFERASE LIKE PROTEIN"/>
    <property type="match status" value="1"/>
</dbReference>
<dbReference type="AlphaFoldDB" id="Q54US9"/>
<dbReference type="Proteomes" id="UP000002195">
    <property type="component" value="Unassembled WGS sequence"/>
</dbReference>
<reference evidence="2 3" key="1">
    <citation type="journal article" date="2005" name="Nature">
        <title>The genome of the social amoeba Dictyostelium discoideum.</title>
        <authorList>
            <consortium name="The Dictyostelium discoideum Sequencing Consortium"/>
            <person name="Eichinger L."/>
            <person name="Pachebat J.A."/>
            <person name="Glockner G."/>
            <person name="Rajandream M.A."/>
            <person name="Sucgang R."/>
            <person name="Berriman M."/>
            <person name="Song J."/>
            <person name="Olsen R."/>
            <person name="Szafranski K."/>
            <person name="Xu Q."/>
            <person name="Tunggal B."/>
            <person name="Kummerfeld S."/>
            <person name="Madera M."/>
            <person name="Konfortov B.A."/>
            <person name="Rivero F."/>
            <person name="Bankier A.T."/>
            <person name="Lehmann R."/>
            <person name="Hamlin N."/>
            <person name="Davies R."/>
            <person name="Gaudet P."/>
            <person name="Fey P."/>
            <person name="Pilcher K."/>
            <person name="Chen G."/>
            <person name="Saunders D."/>
            <person name="Sodergren E."/>
            <person name="Davis P."/>
            <person name="Kerhornou A."/>
            <person name="Nie X."/>
            <person name="Hall N."/>
            <person name="Anjard C."/>
            <person name="Hemphill L."/>
            <person name="Bason N."/>
            <person name="Farbrother P."/>
            <person name="Desany B."/>
            <person name="Just E."/>
            <person name="Morio T."/>
            <person name="Rost R."/>
            <person name="Churcher C."/>
            <person name="Cooper J."/>
            <person name="Haydock S."/>
            <person name="van Driessche N."/>
            <person name="Cronin A."/>
            <person name="Goodhead I."/>
            <person name="Muzny D."/>
            <person name="Mourier T."/>
            <person name="Pain A."/>
            <person name="Lu M."/>
            <person name="Harper D."/>
            <person name="Lindsay R."/>
            <person name="Hauser H."/>
            <person name="James K."/>
            <person name="Quiles M."/>
            <person name="Madan Babu M."/>
            <person name="Saito T."/>
            <person name="Buchrieser C."/>
            <person name="Wardroper A."/>
            <person name="Felder M."/>
            <person name="Thangavelu M."/>
            <person name="Johnson D."/>
            <person name="Knights A."/>
            <person name="Loulseged H."/>
            <person name="Mungall K."/>
            <person name="Oliver K."/>
            <person name="Price C."/>
            <person name="Quail M.A."/>
            <person name="Urushihara H."/>
            <person name="Hernandez J."/>
            <person name="Rabbinowitsch E."/>
            <person name="Steffen D."/>
            <person name="Sanders M."/>
            <person name="Ma J."/>
            <person name="Kohara Y."/>
            <person name="Sharp S."/>
            <person name="Simmonds M."/>
            <person name="Spiegler S."/>
            <person name="Tivey A."/>
            <person name="Sugano S."/>
            <person name="White B."/>
            <person name="Walker D."/>
            <person name="Woodward J."/>
            <person name="Winckler T."/>
            <person name="Tanaka Y."/>
            <person name="Shaulsky G."/>
            <person name="Schleicher M."/>
            <person name="Weinstock G."/>
            <person name="Rosenthal A."/>
            <person name="Cox E.C."/>
            <person name="Chisholm R.L."/>
            <person name="Gibbs R."/>
            <person name="Loomis W.F."/>
            <person name="Platzer M."/>
            <person name="Kay R.R."/>
            <person name="Williams J."/>
            <person name="Dear P.H."/>
            <person name="Noegel A.A."/>
            <person name="Barrell B."/>
            <person name="Kuspa A."/>
        </authorList>
    </citation>
    <scope>NUCLEOTIDE SEQUENCE [LARGE SCALE GENOMIC DNA]</scope>
    <source>
        <strain evidence="2 3">AX4</strain>
    </source>
</reference>
<feature type="transmembrane region" description="Helical" evidence="1">
    <location>
        <begin position="339"/>
        <end position="357"/>
    </location>
</feature>
<keyword evidence="1" id="KW-0812">Transmembrane</keyword>
<evidence type="ECO:0000313" key="2">
    <source>
        <dbReference type="EMBL" id="EAL67010.1"/>
    </source>
</evidence>
<keyword evidence="1" id="KW-1133">Transmembrane helix</keyword>
<evidence type="ECO:0008006" key="4">
    <source>
        <dbReference type="Google" id="ProtNLM"/>
    </source>
</evidence>
<evidence type="ECO:0000313" key="3">
    <source>
        <dbReference type="Proteomes" id="UP000002195"/>
    </source>
</evidence>
<comment type="caution">
    <text evidence="2">The sequence shown here is derived from an EMBL/GenBank/DDBJ whole genome shotgun (WGS) entry which is preliminary data.</text>
</comment>
<dbReference type="eggNOG" id="KOG3700">
    <property type="taxonomic scope" value="Eukaryota"/>
</dbReference>
<sequence>MYSGIGFNELGNYGSCLALPSNTTQYCLFEGNFDSVTFYIGVCYPSSNYCSQDDIIGLMTQYTILNVLQLEMSFNASNNLHCYNSEYQTVKIQSNAGTWVLTGISVFFLSNISIGTIIDYLLIYKLKQYRKNYNSQHSLLNPKSYYEPNLLNLQQKQQQDGDEDFNQLELTNNNERIKDLTPPFYGFIFDKFDKSNNDYENNKLVKYFQCWSLIKNFNSLIYGSNPKGYFQSLDGIRTLGTCWVILGHTILFATDGFGIDNLESLGGAFSSFSFQVIFAGTEAELVSPHPTSQLITNIYQKPYYRIGAYIVGILIAFIYTDSKLSKKVRYIYYLRTTRYILYCVSLFITFFLSYISFDFYKNSINFVGNWTTIQKSLYNGFSHTTFSIGVSIIILATFYGYGGIVQWFLKLGIWKFFSKLTYSSYLIHPLIIEYRLYSMTNFLHYSTIEFSILYIGNVVTTFAAAFVIHLLIEKPFINLERLIFSSK</sequence>
<dbReference type="InParanoid" id="Q54US9"/>
<keyword evidence="3" id="KW-1185">Reference proteome</keyword>
<feature type="transmembrane region" description="Helical" evidence="1">
    <location>
        <begin position="302"/>
        <end position="319"/>
    </location>
</feature>
<accession>Q54US9</accession>
<name>Q54US9_DICDI</name>
<dbReference type="EMBL" id="AAFI02000039">
    <property type="protein sequence ID" value="EAL67010.1"/>
    <property type="molecule type" value="Genomic_DNA"/>
</dbReference>
<gene>
    <name evidence="2" type="ORF">DDB_G0280937</name>
</gene>
<evidence type="ECO:0000256" key="1">
    <source>
        <dbReference type="SAM" id="Phobius"/>
    </source>
</evidence>
<dbReference type="PANTHER" id="PTHR11161">
    <property type="entry name" value="O-ACYLTRANSFERASE"/>
    <property type="match status" value="1"/>
</dbReference>
<feature type="transmembrane region" description="Helical" evidence="1">
    <location>
        <begin position="377"/>
        <end position="401"/>
    </location>
</feature>
<dbReference type="HOGENOM" id="CLU_560723_0_0_1"/>
<keyword evidence="1" id="KW-0472">Membrane</keyword>
<proteinExistence type="predicted"/>
<dbReference type="RefSeq" id="XP_640942.1">
    <property type="nucleotide sequence ID" value="XM_635850.1"/>
</dbReference>
<dbReference type="VEuPathDB" id="AmoebaDB:DDB_G0280937"/>
<dbReference type="InterPro" id="IPR052728">
    <property type="entry name" value="O2_lipid_transport_reg"/>
</dbReference>
<protein>
    <recommendedName>
        <fullName evidence="4">Acyltransferase 3 domain-containing protein</fullName>
    </recommendedName>
</protein>
<dbReference type="GeneID" id="8622746"/>
<dbReference type="KEGG" id="ddi:DDB_G0280937"/>
<dbReference type="SMR" id="Q54US9"/>